<evidence type="ECO:0000256" key="4">
    <source>
        <dbReference type="ARBA" id="ARBA00049442"/>
    </source>
</evidence>
<dbReference type="PANTHER" id="PTHR21089:SF1">
    <property type="entry name" value="BIFUNCTIONAL 3-DEHYDROQUINATE DEHYDRATASE_SHIKIMATE DEHYDROGENASE, CHLOROPLASTIC"/>
    <property type="match status" value="1"/>
</dbReference>
<accession>A0A932YW32</accession>
<dbReference type="Proteomes" id="UP000704960">
    <property type="component" value="Unassembled WGS sequence"/>
</dbReference>
<dbReference type="AlphaFoldDB" id="A0A932YW32"/>
<dbReference type="CDD" id="cd01065">
    <property type="entry name" value="NAD_bind_Shikimate_DH"/>
    <property type="match status" value="1"/>
</dbReference>
<dbReference type="SUPFAM" id="SSF51735">
    <property type="entry name" value="NAD(P)-binding Rossmann-fold domains"/>
    <property type="match status" value="1"/>
</dbReference>
<dbReference type="InterPro" id="IPR006151">
    <property type="entry name" value="Shikm_DH/Glu-tRNA_Rdtase"/>
</dbReference>
<comment type="catalytic activity">
    <reaction evidence="4">
        <text>shikimate + NADP(+) = 3-dehydroshikimate + NADPH + H(+)</text>
        <dbReference type="Rhea" id="RHEA:17737"/>
        <dbReference type="ChEBI" id="CHEBI:15378"/>
        <dbReference type="ChEBI" id="CHEBI:16630"/>
        <dbReference type="ChEBI" id="CHEBI:36208"/>
        <dbReference type="ChEBI" id="CHEBI:57783"/>
        <dbReference type="ChEBI" id="CHEBI:58349"/>
        <dbReference type="EC" id="1.1.1.25"/>
    </reaction>
</comment>
<dbReference type="SUPFAM" id="SSF53223">
    <property type="entry name" value="Aminoacid dehydrogenase-like, N-terminal domain"/>
    <property type="match status" value="1"/>
</dbReference>
<evidence type="ECO:0000259" key="5">
    <source>
        <dbReference type="Pfam" id="PF01488"/>
    </source>
</evidence>
<dbReference type="GO" id="GO:0009423">
    <property type="term" value="P:chorismate biosynthetic process"/>
    <property type="evidence" value="ECO:0007669"/>
    <property type="project" value="TreeGrafter"/>
</dbReference>
<keyword evidence="3" id="KW-0028">Amino-acid biosynthesis</keyword>
<dbReference type="InterPro" id="IPR022893">
    <property type="entry name" value="Shikimate_DH_fam"/>
</dbReference>
<reference evidence="7" key="1">
    <citation type="submission" date="2020-07" db="EMBL/GenBank/DDBJ databases">
        <title>Huge and variable diversity of episymbiotic CPR bacteria and DPANN archaea in groundwater ecosystems.</title>
        <authorList>
            <person name="He C.Y."/>
            <person name="Keren R."/>
            <person name="Whittaker M."/>
            <person name="Farag I.F."/>
            <person name="Doudna J."/>
            <person name="Cate J.H.D."/>
            <person name="Banfield J.F."/>
        </authorList>
    </citation>
    <scope>NUCLEOTIDE SEQUENCE</scope>
    <source>
        <strain evidence="7">NC_groundwater_1226_Ag_S-0.1um_59_124</strain>
    </source>
</reference>
<gene>
    <name evidence="7" type="ORF">HY474_02135</name>
</gene>
<evidence type="ECO:0000256" key="2">
    <source>
        <dbReference type="ARBA" id="ARBA00012962"/>
    </source>
</evidence>
<keyword evidence="3" id="KW-0057">Aromatic amino acid biosynthesis</keyword>
<dbReference type="GO" id="GO:0004764">
    <property type="term" value="F:shikimate 3-dehydrogenase (NADP+) activity"/>
    <property type="evidence" value="ECO:0007669"/>
    <property type="project" value="UniProtKB-EC"/>
</dbReference>
<evidence type="ECO:0000256" key="3">
    <source>
        <dbReference type="ARBA" id="ARBA00023141"/>
    </source>
</evidence>
<feature type="domain" description="Quinate/shikimate 5-dehydrogenase/glutamyl-tRNA reductase" evidence="5">
    <location>
        <begin position="148"/>
        <end position="237"/>
    </location>
</feature>
<dbReference type="InterPro" id="IPR036291">
    <property type="entry name" value="NAD(P)-bd_dom_sf"/>
</dbReference>
<dbReference type="Gene3D" id="3.40.50.720">
    <property type="entry name" value="NAD(P)-binding Rossmann-like Domain"/>
    <property type="match status" value="1"/>
</dbReference>
<dbReference type="EMBL" id="JACQMJ010000008">
    <property type="protein sequence ID" value="MBI4132408.1"/>
    <property type="molecule type" value="Genomic_DNA"/>
</dbReference>
<evidence type="ECO:0000313" key="7">
    <source>
        <dbReference type="EMBL" id="MBI4132408.1"/>
    </source>
</evidence>
<proteinExistence type="predicted"/>
<dbReference type="InterPro" id="IPR046346">
    <property type="entry name" value="Aminoacid_DH-like_N_sf"/>
</dbReference>
<dbReference type="Pfam" id="PF01488">
    <property type="entry name" value="Shikimate_DH"/>
    <property type="match status" value="1"/>
</dbReference>
<protein>
    <recommendedName>
        <fullName evidence="2">shikimate dehydrogenase (NADP(+))</fullName>
        <ecNumber evidence="2">1.1.1.25</ecNumber>
    </recommendedName>
</protein>
<evidence type="ECO:0000256" key="1">
    <source>
        <dbReference type="ARBA" id="ARBA00004871"/>
    </source>
</evidence>
<name>A0A932YW32_9BACT</name>
<dbReference type="Gene3D" id="3.40.50.10860">
    <property type="entry name" value="Leucine Dehydrogenase, chain A, domain 1"/>
    <property type="match status" value="1"/>
</dbReference>
<dbReference type="Pfam" id="PF08501">
    <property type="entry name" value="Shikimate_dh_N"/>
    <property type="match status" value="1"/>
</dbReference>
<dbReference type="GO" id="GO:0009073">
    <property type="term" value="P:aromatic amino acid family biosynthetic process"/>
    <property type="evidence" value="ECO:0007669"/>
    <property type="project" value="UniProtKB-KW"/>
</dbReference>
<feature type="domain" description="Shikimate dehydrogenase substrate binding N-terminal" evidence="6">
    <location>
        <begin position="45"/>
        <end position="119"/>
    </location>
</feature>
<dbReference type="PANTHER" id="PTHR21089">
    <property type="entry name" value="SHIKIMATE DEHYDROGENASE"/>
    <property type="match status" value="1"/>
</dbReference>
<dbReference type="EC" id="1.1.1.25" evidence="2"/>
<comment type="pathway">
    <text evidence="1">Metabolic intermediate biosynthesis; chorismate biosynthesis; chorismate from D-erythrose 4-phosphate and phosphoenolpyruvate: step 4/7.</text>
</comment>
<dbReference type="InterPro" id="IPR013708">
    <property type="entry name" value="Shikimate_DH-bd_N"/>
</dbReference>
<sequence>MTHPITELLIAGIIRIAGKPPGNPPNLGDAPFVTLPLIAADYPALTPAMWNAVYERFGMPDRNIMVVADPKHAAAILAAFRQDERYRGGGCGIGFKEIVLPHLDTLHPPADRMGAVNIVKKTIDDRLVGWNTDGLGFARSLEERFSRRKETLAEKRILLIGGGGSARPIAFALAERGAKLDIVNRTESKAEKIAKDVNAFTRGETAVAAGLHLIPTLIREADGVVSAVDDEKHLLDEYSTLGAMPLPATRQSIRENHVEAHRRLELAKHSLIVADIRLRGQETAMLRHARELGFETLDGKPMVINQGVEALWWLYGESLGRTGRTKEEVAAIMQEAAAAA</sequence>
<comment type="caution">
    <text evidence="7">The sequence shown here is derived from an EMBL/GenBank/DDBJ whole genome shotgun (WGS) entry which is preliminary data.</text>
</comment>
<organism evidence="7 8">
    <name type="scientific">Candidatus Sungiibacteriota bacterium</name>
    <dbReference type="NCBI Taxonomy" id="2750080"/>
    <lineage>
        <taxon>Bacteria</taxon>
        <taxon>Candidatus Sungiibacteriota</taxon>
    </lineage>
</organism>
<evidence type="ECO:0000259" key="6">
    <source>
        <dbReference type="Pfam" id="PF08501"/>
    </source>
</evidence>
<evidence type="ECO:0000313" key="8">
    <source>
        <dbReference type="Proteomes" id="UP000704960"/>
    </source>
</evidence>
<dbReference type="GO" id="GO:0019632">
    <property type="term" value="P:shikimate metabolic process"/>
    <property type="evidence" value="ECO:0007669"/>
    <property type="project" value="TreeGrafter"/>
</dbReference>